<dbReference type="InterPro" id="IPR011993">
    <property type="entry name" value="PH-like_dom_sf"/>
</dbReference>
<feature type="domain" description="PH" evidence="2">
    <location>
        <begin position="177"/>
        <end position="284"/>
    </location>
</feature>
<dbReference type="SUPFAM" id="SSF50729">
    <property type="entry name" value="PH domain-like"/>
    <property type="match status" value="1"/>
</dbReference>
<protein>
    <submittedName>
        <fullName evidence="4">Rhotekin-2 isoform X1</fullName>
    </submittedName>
</protein>
<dbReference type="InterPro" id="IPR051364">
    <property type="entry name" value="Cytokinesis/Rho-signaling"/>
</dbReference>
<evidence type="ECO:0000259" key="2">
    <source>
        <dbReference type="PROSITE" id="PS50003"/>
    </source>
</evidence>
<dbReference type="PANTHER" id="PTHR21538:SF21">
    <property type="entry name" value="RHOTEKIN-2"/>
    <property type="match status" value="1"/>
</dbReference>
<dbReference type="CDD" id="cd13249">
    <property type="entry name" value="PH_rhotekin2"/>
    <property type="match status" value="1"/>
</dbReference>
<sequence length="390" mass="43305">MWKNSDHFNNKNRTKRYSVFCLLKIGAQVYDSDLLIVDNAVTDICLENATIFEEAGPDFQLKVEVYSCSCEDDVLTLTNTPRKLVKKLKTSVGKSTGKKFSSALDRSNLETPLLTETVLPGVKCSLLASVSLRLEDARDGFSAHSLTLVGKEESPFWLPLYGSVCCRLVAQPYCMTRDAMAGFLNQQQSAGIPGAWRRRYCVLRGARLLCYSAPEEREADAEPALSVSINRGTRIRPVDTEAGKKTNNFSVINSEAGEATAQVFAAESREDLCRWMEAFWQHFFDFSQWKHCCEEFMTMEIRSPRKPPLFLAGEAASVYQELSIDSPVKPDSLVARARRQMEEGRGARLAGLDEVDALGSSPQGLNGSSPQARQDPAGTSQLKLMQEARC</sequence>
<name>A0A9F5IWU7_PYTBI</name>
<evidence type="ECO:0000313" key="3">
    <source>
        <dbReference type="Proteomes" id="UP000695026"/>
    </source>
</evidence>
<dbReference type="Pfam" id="PF08174">
    <property type="entry name" value="Anillin"/>
    <property type="match status" value="1"/>
</dbReference>
<dbReference type="OMA" id="EINEHIM"/>
<dbReference type="Proteomes" id="UP000695026">
    <property type="component" value="Unplaced"/>
</dbReference>
<dbReference type="GO" id="GO:0030097">
    <property type="term" value="P:hemopoiesis"/>
    <property type="evidence" value="ECO:0007669"/>
    <property type="project" value="TreeGrafter"/>
</dbReference>
<dbReference type="RefSeq" id="XP_025022908.1">
    <property type="nucleotide sequence ID" value="XM_025167140.1"/>
</dbReference>
<dbReference type="CTD" id="219790"/>
<dbReference type="Pfam" id="PF00169">
    <property type="entry name" value="PH"/>
    <property type="match status" value="1"/>
</dbReference>
<evidence type="ECO:0000313" key="4">
    <source>
        <dbReference type="RefSeq" id="XP_025022908.1"/>
    </source>
</evidence>
<reference evidence="4" key="1">
    <citation type="submission" date="2025-08" db="UniProtKB">
        <authorList>
            <consortium name="RefSeq"/>
        </authorList>
    </citation>
    <scope>IDENTIFICATION</scope>
    <source>
        <tissue evidence="4">Liver</tissue>
    </source>
</reference>
<dbReference type="InterPro" id="IPR001849">
    <property type="entry name" value="PH_domain"/>
</dbReference>
<dbReference type="PANTHER" id="PTHR21538">
    <property type="entry name" value="ANILLIN/RHOTEKIN RTKN"/>
    <property type="match status" value="1"/>
</dbReference>
<dbReference type="InterPro" id="IPR012966">
    <property type="entry name" value="AHD"/>
</dbReference>
<proteinExistence type="predicted"/>
<feature type="compositionally biased region" description="Polar residues" evidence="1">
    <location>
        <begin position="360"/>
        <end position="383"/>
    </location>
</feature>
<dbReference type="SMART" id="SM00233">
    <property type="entry name" value="PH"/>
    <property type="match status" value="1"/>
</dbReference>
<dbReference type="GO" id="GO:0008284">
    <property type="term" value="P:positive regulation of cell population proliferation"/>
    <property type="evidence" value="ECO:0007669"/>
    <property type="project" value="TreeGrafter"/>
</dbReference>
<evidence type="ECO:0000256" key="1">
    <source>
        <dbReference type="SAM" id="MobiDB-lite"/>
    </source>
</evidence>
<dbReference type="GeneID" id="103054172"/>
<dbReference type="AlphaFoldDB" id="A0A9F5IWU7"/>
<dbReference type="PROSITE" id="PS50003">
    <property type="entry name" value="PH_DOMAIN"/>
    <property type="match status" value="1"/>
</dbReference>
<dbReference type="Gene3D" id="2.30.29.30">
    <property type="entry name" value="Pleckstrin-homology domain (PH domain)/Phosphotyrosine-binding domain (PTB)"/>
    <property type="match status" value="1"/>
</dbReference>
<organism evidence="3 4">
    <name type="scientific">Python bivittatus</name>
    <name type="common">Burmese python</name>
    <name type="synonym">Python molurus bivittatus</name>
    <dbReference type="NCBI Taxonomy" id="176946"/>
    <lineage>
        <taxon>Eukaryota</taxon>
        <taxon>Metazoa</taxon>
        <taxon>Chordata</taxon>
        <taxon>Craniata</taxon>
        <taxon>Vertebrata</taxon>
        <taxon>Euteleostomi</taxon>
        <taxon>Lepidosauria</taxon>
        <taxon>Squamata</taxon>
        <taxon>Bifurcata</taxon>
        <taxon>Unidentata</taxon>
        <taxon>Episquamata</taxon>
        <taxon>Toxicofera</taxon>
        <taxon>Serpentes</taxon>
        <taxon>Henophidia</taxon>
        <taxon>Pythonidae</taxon>
        <taxon>Python</taxon>
    </lineage>
</organism>
<accession>A0A9F5IWU7</accession>
<dbReference type="OrthoDB" id="5817051at2759"/>
<feature type="region of interest" description="Disordered" evidence="1">
    <location>
        <begin position="358"/>
        <end position="390"/>
    </location>
</feature>
<gene>
    <name evidence="4" type="primary">RTKN2</name>
</gene>
<keyword evidence="3" id="KW-1185">Reference proteome</keyword>